<sequence length="237" mass="25732">MKQEKLKITILYDNCTLKKGLKSAWGFSALIEHQGGTLLFDTGAKTDILLANMKVLGVNPKKITDIFISHNHWDHLGGLFGFLNVNHKVKVWLPADCSTTYAAEVRASGAECVRLSKSSKISKDIYSSGEMGKKIREQFLIVETADGLGLITGCSHPGIVAMARRVKQVFKKEIALIVGGFHLGSLSAAKTRKIAQQLKDLGIKKIVPCHCTGEKAMSIIKSVFADNFMAVGVGSIC</sequence>
<feature type="domain" description="Metallo-beta-lactamase" evidence="1">
    <location>
        <begin position="27"/>
        <end position="93"/>
    </location>
</feature>
<dbReference type="SUPFAM" id="SSF56281">
    <property type="entry name" value="Metallo-hydrolase/oxidoreductase"/>
    <property type="match status" value="1"/>
</dbReference>
<keyword evidence="2" id="KW-0378">Hydrolase</keyword>
<dbReference type="InterPro" id="IPR052926">
    <property type="entry name" value="Metallo-beta-lactamase_dom"/>
</dbReference>
<gene>
    <name evidence="2" type="ORF">COT42_07040</name>
</gene>
<proteinExistence type="predicted"/>
<dbReference type="InterPro" id="IPR001279">
    <property type="entry name" value="Metallo-B-lactamas"/>
</dbReference>
<evidence type="ECO:0000259" key="1">
    <source>
        <dbReference type="Pfam" id="PF00753"/>
    </source>
</evidence>
<dbReference type="InterPro" id="IPR041712">
    <property type="entry name" value="DHPS-like_MBL-fold"/>
</dbReference>
<protein>
    <submittedName>
        <fullName evidence="2">MBL fold metallo-hydrolase</fullName>
    </submittedName>
</protein>
<dbReference type="CDD" id="cd07713">
    <property type="entry name" value="DHPS-like_MBL-fold"/>
    <property type="match status" value="1"/>
</dbReference>
<dbReference type="EMBL" id="PEYM01000117">
    <property type="protein sequence ID" value="PIS28747.1"/>
    <property type="molecule type" value="Genomic_DNA"/>
</dbReference>
<dbReference type="Proteomes" id="UP000231343">
    <property type="component" value="Unassembled WGS sequence"/>
</dbReference>
<dbReference type="PANTHER" id="PTHR13754">
    <property type="entry name" value="METALLO-BETA-LACTAMASE SUPERFAMILY PROTEIN"/>
    <property type="match status" value="1"/>
</dbReference>
<organism evidence="2 3">
    <name type="scientific">Candidatus Saganbacteria bacterium CG08_land_8_20_14_0_20_45_16</name>
    <dbReference type="NCBI Taxonomy" id="2014293"/>
    <lineage>
        <taxon>Bacteria</taxon>
        <taxon>Bacillati</taxon>
        <taxon>Saganbacteria</taxon>
    </lineage>
</organism>
<dbReference type="Gene3D" id="3.60.15.10">
    <property type="entry name" value="Ribonuclease Z/Hydroxyacylglutathione hydrolase-like"/>
    <property type="match status" value="1"/>
</dbReference>
<dbReference type="InterPro" id="IPR036866">
    <property type="entry name" value="RibonucZ/Hydroxyglut_hydro"/>
</dbReference>
<dbReference type="AlphaFoldDB" id="A0A2H0XUY2"/>
<comment type="caution">
    <text evidence="2">The sequence shown here is derived from an EMBL/GenBank/DDBJ whole genome shotgun (WGS) entry which is preliminary data.</text>
</comment>
<dbReference type="GO" id="GO:0016787">
    <property type="term" value="F:hydrolase activity"/>
    <property type="evidence" value="ECO:0007669"/>
    <property type="project" value="UniProtKB-KW"/>
</dbReference>
<reference evidence="2 3" key="1">
    <citation type="submission" date="2017-09" db="EMBL/GenBank/DDBJ databases">
        <title>Depth-based differentiation of microbial function through sediment-hosted aquifers and enrichment of novel symbionts in the deep terrestrial subsurface.</title>
        <authorList>
            <person name="Probst A.J."/>
            <person name="Ladd B."/>
            <person name="Jarett J.K."/>
            <person name="Geller-Mcgrath D.E."/>
            <person name="Sieber C.M."/>
            <person name="Emerson J.B."/>
            <person name="Anantharaman K."/>
            <person name="Thomas B.C."/>
            <person name="Malmstrom R."/>
            <person name="Stieglmeier M."/>
            <person name="Klingl A."/>
            <person name="Woyke T."/>
            <person name="Ryan C.M."/>
            <person name="Banfield J.F."/>
        </authorList>
    </citation>
    <scope>NUCLEOTIDE SEQUENCE [LARGE SCALE GENOMIC DNA]</scope>
    <source>
        <strain evidence="2">CG08_land_8_20_14_0_20_45_16</strain>
    </source>
</reference>
<evidence type="ECO:0000313" key="2">
    <source>
        <dbReference type="EMBL" id="PIS28747.1"/>
    </source>
</evidence>
<dbReference type="GO" id="GO:0016740">
    <property type="term" value="F:transferase activity"/>
    <property type="evidence" value="ECO:0007669"/>
    <property type="project" value="TreeGrafter"/>
</dbReference>
<evidence type="ECO:0000313" key="3">
    <source>
        <dbReference type="Proteomes" id="UP000231343"/>
    </source>
</evidence>
<dbReference type="Pfam" id="PF00753">
    <property type="entry name" value="Lactamase_B"/>
    <property type="match status" value="1"/>
</dbReference>
<accession>A0A2H0XUY2</accession>
<dbReference type="PANTHER" id="PTHR13754:SF13">
    <property type="entry name" value="METALLO-BETA-LACTAMASE SUPERFAMILY PROTEIN (AFU_ORTHOLOGUE AFUA_3G07630)"/>
    <property type="match status" value="1"/>
</dbReference>
<name>A0A2H0XUY2_UNCSA</name>